<dbReference type="InterPro" id="IPR036282">
    <property type="entry name" value="Glutathione-S-Trfase_C_sf"/>
</dbReference>
<accession>A0A3N1MBB4</accession>
<dbReference type="PANTHER" id="PTHR44051:SF8">
    <property type="entry name" value="GLUTATHIONE S-TRANSFERASE GSTA"/>
    <property type="match status" value="1"/>
</dbReference>
<keyword evidence="4" id="KW-1185">Reference proteome</keyword>
<dbReference type="PROSITE" id="PS50404">
    <property type="entry name" value="GST_NTER"/>
    <property type="match status" value="1"/>
</dbReference>
<dbReference type="InterPro" id="IPR040079">
    <property type="entry name" value="Glutathione_S-Trfase"/>
</dbReference>
<dbReference type="Proteomes" id="UP000278222">
    <property type="component" value="Unassembled WGS sequence"/>
</dbReference>
<dbReference type="InterPro" id="IPR036249">
    <property type="entry name" value="Thioredoxin-like_sf"/>
</dbReference>
<dbReference type="InterPro" id="IPR004046">
    <property type="entry name" value="GST_C"/>
</dbReference>
<dbReference type="SFLD" id="SFLDS00019">
    <property type="entry name" value="Glutathione_Transferase_(cytos"/>
    <property type="match status" value="1"/>
</dbReference>
<dbReference type="Pfam" id="PF00043">
    <property type="entry name" value="GST_C"/>
    <property type="match status" value="1"/>
</dbReference>
<gene>
    <name evidence="3" type="ORF">EDC65_0193</name>
</gene>
<dbReference type="Gene3D" id="1.20.1050.10">
    <property type="match status" value="1"/>
</dbReference>
<reference evidence="3 4" key="1">
    <citation type="submission" date="2018-11" db="EMBL/GenBank/DDBJ databases">
        <title>Genomic Encyclopedia of Type Strains, Phase IV (KMG-IV): sequencing the most valuable type-strain genomes for metagenomic binning, comparative biology and taxonomic classification.</title>
        <authorList>
            <person name="Goeker M."/>
        </authorList>
    </citation>
    <scope>NUCLEOTIDE SEQUENCE [LARGE SCALE GENOMIC DNA]</scope>
    <source>
        <strain evidence="3 4">DSM 5900</strain>
    </source>
</reference>
<dbReference type="Gene3D" id="3.40.30.10">
    <property type="entry name" value="Glutaredoxin"/>
    <property type="match status" value="1"/>
</dbReference>
<dbReference type="InterPro" id="IPR004045">
    <property type="entry name" value="Glutathione_S-Trfase_N"/>
</dbReference>
<feature type="domain" description="GST N-terminal" evidence="1">
    <location>
        <begin position="1"/>
        <end position="83"/>
    </location>
</feature>
<protein>
    <submittedName>
        <fullName evidence="3">Glutathione S-transferase</fullName>
    </submittedName>
</protein>
<dbReference type="AlphaFoldDB" id="A0A3N1MBB4"/>
<evidence type="ECO:0000259" key="2">
    <source>
        <dbReference type="PROSITE" id="PS50405"/>
    </source>
</evidence>
<comment type="caution">
    <text evidence="3">The sequence shown here is derived from an EMBL/GenBank/DDBJ whole genome shotgun (WGS) entry which is preliminary data.</text>
</comment>
<keyword evidence="3" id="KW-0808">Transferase</keyword>
<dbReference type="InterPro" id="IPR010987">
    <property type="entry name" value="Glutathione-S-Trfase_C-like"/>
</dbReference>
<dbReference type="OrthoDB" id="9782992at2"/>
<dbReference type="CDD" id="cd00570">
    <property type="entry name" value="GST_N_family"/>
    <property type="match status" value="1"/>
</dbReference>
<dbReference type="SFLD" id="SFLDG00358">
    <property type="entry name" value="Main_(cytGST)"/>
    <property type="match status" value="1"/>
</dbReference>
<sequence length="225" mass="25650">MSLSLYFHPLSSFCHKVLIALYENGTAFEPCLVNPGDPEERARFLALWPAGKIPVLRDAARDRTVPETTVIIEYLEQHYPGARPLLPADPQDRLDARFWDRVFDLHVQVPMQKIVGDRLRPEGEHDPRGVAEARAALDTAYAILERRMTGRTWVAGEAFGLADCAAVPALFYAGILQPFAGKHPHLAAYFERLAVRPSVVRVIDEARPWFQYFPFRDSMPERWLR</sequence>
<proteinExistence type="predicted"/>
<evidence type="ECO:0000313" key="3">
    <source>
        <dbReference type="EMBL" id="ROQ01021.1"/>
    </source>
</evidence>
<dbReference type="CDD" id="cd00299">
    <property type="entry name" value="GST_C_family"/>
    <property type="match status" value="1"/>
</dbReference>
<dbReference type="PANTHER" id="PTHR44051">
    <property type="entry name" value="GLUTATHIONE S-TRANSFERASE-RELATED"/>
    <property type="match status" value="1"/>
</dbReference>
<evidence type="ECO:0000313" key="4">
    <source>
        <dbReference type="Proteomes" id="UP000278222"/>
    </source>
</evidence>
<dbReference type="SUPFAM" id="SSF47616">
    <property type="entry name" value="GST C-terminal domain-like"/>
    <property type="match status" value="1"/>
</dbReference>
<dbReference type="GO" id="GO:0016740">
    <property type="term" value="F:transferase activity"/>
    <property type="evidence" value="ECO:0007669"/>
    <property type="project" value="UniProtKB-KW"/>
</dbReference>
<evidence type="ECO:0000259" key="1">
    <source>
        <dbReference type="PROSITE" id="PS50404"/>
    </source>
</evidence>
<name>A0A3N1MBB4_9PROT</name>
<dbReference type="PROSITE" id="PS50405">
    <property type="entry name" value="GST_CTER"/>
    <property type="match status" value="1"/>
</dbReference>
<dbReference type="EMBL" id="RJKX01000011">
    <property type="protein sequence ID" value="ROQ01021.1"/>
    <property type="molecule type" value="Genomic_DNA"/>
</dbReference>
<dbReference type="Pfam" id="PF13417">
    <property type="entry name" value="GST_N_3"/>
    <property type="match status" value="1"/>
</dbReference>
<dbReference type="RefSeq" id="WP_123687827.1">
    <property type="nucleotide sequence ID" value="NZ_AP019700.1"/>
</dbReference>
<dbReference type="SUPFAM" id="SSF52833">
    <property type="entry name" value="Thioredoxin-like"/>
    <property type="match status" value="1"/>
</dbReference>
<feature type="domain" description="GST C-terminal" evidence="2">
    <location>
        <begin position="89"/>
        <end position="215"/>
    </location>
</feature>
<organism evidence="3 4">
    <name type="scientific">Stella humosa</name>
    <dbReference type="NCBI Taxonomy" id="94"/>
    <lineage>
        <taxon>Bacteria</taxon>
        <taxon>Pseudomonadati</taxon>
        <taxon>Pseudomonadota</taxon>
        <taxon>Alphaproteobacteria</taxon>
        <taxon>Rhodospirillales</taxon>
        <taxon>Stellaceae</taxon>
        <taxon>Stella</taxon>
    </lineage>
</organism>